<comment type="caution">
    <text evidence="1">The sequence shown here is derived from an EMBL/GenBank/DDBJ whole genome shotgun (WGS) entry which is preliminary data.</text>
</comment>
<dbReference type="Proteomes" id="UP000485058">
    <property type="component" value="Unassembled WGS sequence"/>
</dbReference>
<sequence>MRKRSRNDAFELQALLAVCREVEGRASADELDALSARTSAQLQRLASLTPLAGRWLWKSGRTKAGGAVPWEIQVLAPDEDRVAAARGGAGGKVGGDGAVFTWEAGSSIIGVALPGLYELSFAFFCRKRPLVQPVDPG</sequence>
<dbReference type="AlphaFoldDB" id="A0A699YBM6"/>
<organism evidence="1 2">
    <name type="scientific">Haematococcus lacustris</name>
    <name type="common">Green alga</name>
    <name type="synonym">Haematococcus pluvialis</name>
    <dbReference type="NCBI Taxonomy" id="44745"/>
    <lineage>
        <taxon>Eukaryota</taxon>
        <taxon>Viridiplantae</taxon>
        <taxon>Chlorophyta</taxon>
        <taxon>core chlorophytes</taxon>
        <taxon>Chlorophyceae</taxon>
        <taxon>CS clade</taxon>
        <taxon>Chlamydomonadales</taxon>
        <taxon>Haematococcaceae</taxon>
        <taxon>Haematococcus</taxon>
    </lineage>
</organism>
<keyword evidence="2" id="KW-1185">Reference proteome</keyword>
<dbReference type="PANTHER" id="PTHR40131">
    <property type="entry name" value="C1Q DOMAIN-CONTAINING PROTEIN"/>
    <property type="match status" value="1"/>
</dbReference>
<protein>
    <submittedName>
        <fullName evidence="1">Uncharacterized protein</fullName>
    </submittedName>
</protein>
<evidence type="ECO:0000313" key="2">
    <source>
        <dbReference type="Proteomes" id="UP000485058"/>
    </source>
</evidence>
<name>A0A699YBM6_HAELA</name>
<dbReference type="PANTHER" id="PTHR40131:SF1">
    <property type="entry name" value="C1Q DOMAIN-CONTAINING PROTEIN"/>
    <property type="match status" value="1"/>
</dbReference>
<reference evidence="1 2" key="1">
    <citation type="submission" date="2020-02" db="EMBL/GenBank/DDBJ databases">
        <title>Draft genome sequence of Haematococcus lacustris strain NIES-144.</title>
        <authorList>
            <person name="Morimoto D."/>
            <person name="Nakagawa S."/>
            <person name="Yoshida T."/>
            <person name="Sawayama S."/>
        </authorList>
    </citation>
    <scope>NUCLEOTIDE SEQUENCE [LARGE SCALE GENOMIC DNA]</scope>
    <source>
        <strain evidence="1 2">NIES-144</strain>
    </source>
</reference>
<gene>
    <name evidence="1" type="ORF">HaLaN_02277</name>
</gene>
<proteinExistence type="predicted"/>
<accession>A0A699YBM6</accession>
<evidence type="ECO:0000313" key="1">
    <source>
        <dbReference type="EMBL" id="GFH07473.1"/>
    </source>
</evidence>
<dbReference type="EMBL" id="BLLF01000096">
    <property type="protein sequence ID" value="GFH07473.1"/>
    <property type="molecule type" value="Genomic_DNA"/>
</dbReference>